<evidence type="ECO:0000313" key="1">
    <source>
        <dbReference type="EMBL" id="JAH53359.1"/>
    </source>
</evidence>
<name>A0A0E9TI63_ANGAN</name>
<reference evidence="1" key="1">
    <citation type="submission" date="2014-11" db="EMBL/GenBank/DDBJ databases">
        <authorList>
            <person name="Amaro Gonzalez C."/>
        </authorList>
    </citation>
    <scope>NUCLEOTIDE SEQUENCE</scope>
</reference>
<sequence>MFGMVHYYSDHY</sequence>
<dbReference type="EMBL" id="GBXM01055218">
    <property type="protein sequence ID" value="JAH53359.1"/>
    <property type="molecule type" value="Transcribed_RNA"/>
</dbReference>
<reference evidence="1" key="2">
    <citation type="journal article" date="2015" name="Fish Shellfish Immunol.">
        <title>Early steps in the European eel (Anguilla anguilla)-Vibrio vulnificus interaction in the gills: Role of the RtxA13 toxin.</title>
        <authorList>
            <person name="Callol A."/>
            <person name="Pajuelo D."/>
            <person name="Ebbesson L."/>
            <person name="Teles M."/>
            <person name="MacKenzie S."/>
            <person name="Amaro C."/>
        </authorList>
    </citation>
    <scope>NUCLEOTIDE SEQUENCE</scope>
</reference>
<accession>A0A0E9TI63</accession>
<organism evidence="1">
    <name type="scientific">Anguilla anguilla</name>
    <name type="common">European freshwater eel</name>
    <name type="synonym">Muraena anguilla</name>
    <dbReference type="NCBI Taxonomy" id="7936"/>
    <lineage>
        <taxon>Eukaryota</taxon>
        <taxon>Metazoa</taxon>
        <taxon>Chordata</taxon>
        <taxon>Craniata</taxon>
        <taxon>Vertebrata</taxon>
        <taxon>Euteleostomi</taxon>
        <taxon>Actinopterygii</taxon>
        <taxon>Neopterygii</taxon>
        <taxon>Teleostei</taxon>
        <taxon>Anguilliformes</taxon>
        <taxon>Anguillidae</taxon>
        <taxon>Anguilla</taxon>
    </lineage>
</organism>
<proteinExistence type="predicted"/>
<protein>
    <submittedName>
        <fullName evidence="1">Uncharacterized protein</fullName>
    </submittedName>
</protein>